<accession>A0A183GDY0</accession>
<evidence type="ECO:0000256" key="1">
    <source>
        <dbReference type="PROSITE-ProRule" id="PRU00047"/>
    </source>
</evidence>
<dbReference type="Gene3D" id="4.10.60.10">
    <property type="entry name" value="Zinc finger, CCHC-type"/>
    <property type="match status" value="1"/>
</dbReference>
<evidence type="ECO:0000313" key="3">
    <source>
        <dbReference type="EMBL" id="VDP20214.1"/>
    </source>
</evidence>
<reference evidence="5" key="2">
    <citation type="submission" date="2019-09" db="UniProtKB">
        <authorList>
            <consortium name="WormBaseParasite"/>
        </authorList>
    </citation>
    <scope>IDENTIFICATION</scope>
</reference>
<dbReference type="GO" id="GO:0003676">
    <property type="term" value="F:nucleic acid binding"/>
    <property type="evidence" value="ECO:0007669"/>
    <property type="project" value="InterPro"/>
</dbReference>
<evidence type="ECO:0000313" key="5">
    <source>
        <dbReference type="WBParaSite" id="HPBE_0002048501-mRNA-1"/>
    </source>
</evidence>
<dbReference type="InterPro" id="IPR036875">
    <property type="entry name" value="Znf_CCHC_sf"/>
</dbReference>
<evidence type="ECO:0000259" key="2">
    <source>
        <dbReference type="PROSITE" id="PS50158"/>
    </source>
</evidence>
<dbReference type="OrthoDB" id="5871389at2759"/>
<evidence type="ECO:0000313" key="4">
    <source>
        <dbReference type="Proteomes" id="UP000050761"/>
    </source>
</evidence>
<dbReference type="Pfam" id="PF00098">
    <property type="entry name" value="zf-CCHC"/>
    <property type="match status" value="1"/>
</dbReference>
<dbReference type="PROSITE" id="PS50158">
    <property type="entry name" value="ZF_CCHC"/>
    <property type="match status" value="1"/>
</dbReference>
<dbReference type="Proteomes" id="UP000050761">
    <property type="component" value="Unassembled WGS sequence"/>
</dbReference>
<dbReference type="GO" id="GO:0005737">
    <property type="term" value="C:cytoplasm"/>
    <property type="evidence" value="ECO:0007669"/>
    <property type="project" value="UniProtKB-ARBA"/>
</dbReference>
<accession>A0A3P8CL26</accession>
<dbReference type="SUPFAM" id="SSF57756">
    <property type="entry name" value="Retrovirus zinc finger-like domains"/>
    <property type="match status" value="1"/>
</dbReference>
<dbReference type="GO" id="GO:0008270">
    <property type="term" value="F:zinc ion binding"/>
    <property type="evidence" value="ECO:0007669"/>
    <property type="project" value="UniProtKB-KW"/>
</dbReference>
<keyword evidence="1" id="KW-0479">Metal-binding</keyword>
<feature type="domain" description="CCHC-type" evidence="2">
    <location>
        <begin position="2"/>
        <end position="17"/>
    </location>
</feature>
<proteinExistence type="predicted"/>
<protein>
    <submittedName>
        <fullName evidence="5">CCHC-type domain-containing protein</fullName>
    </submittedName>
</protein>
<keyword evidence="1" id="KW-0863">Zinc-finger</keyword>
<name>A0A183GDY0_HELPZ</name>
<dbReference type="SMART" id="SM00343">
    <property type="entry name" value="ZnF_C2HC"/>
    <property type="match status" value="1"/>
</dbReference>
<keyword evidence="4" id="KW-1185">Reference proteome</keyword>
<reference evidence="3 4" key="1">
    <citation type="submission" date="2018-11" db="EMBL/GenBank/DDBJ databases">
        <authorList>
            <consortium name="Pathogen Informatics"/>
        </authorList>
    </citation>
    <scope>NUCLEOTIDE SEQUENCE [LARGE SCALE GENOMIC DNA]</scope>
</reference>
<dbReference type="AlphaFoldDB" id="A0A183GDY0"/>
<keyword evidence="1" id="KW-0862">Zinc</keyword>
<dbReference type="GO" id="GO:0019899">
    <property type="term" value="F:enzyme binding"/>
    <property type="evidence" value="ECO:0007669"/>
    <property type="project" value="UniProtKB-ARBA"/>
</dbReference>
<organism evidence="4 5">
    <name type="scientific">Heligmosomoides polygyrus</name>
    <name type="common">Parasitic roundworm</name>
    <dbReference type="NCBI Taxonomy" id="6339"/>
    <lineage>
        <taxon>Eukaryota</taxon>
        <taxon>Metazoa</taxon>
        <taxon>Ecdysozoa</taxon>
        <taxon>Nematoda</taxon>
        <taxon>Chromadorea</taxon>
        <taxon>Rhabditida</taxon>
        <taxon>Rhabditina</taxon>
        <taxon>Rhabditomorpha</taxon>
        <taxon>Strongyloidea</taxon>
        <taxon>Heligmosomidae</taxon>
        <taxon>Heligmosomoides</taxon>
    </lineage>
</organism>
<dbReference type="InterPro" id="IPR001878">
    <property type="entry name" value="Znf_CCHC"/>
</dbReference>
<gene>
    <name evidence="3" type="ORF">HPBE_LOCUS20484</name>
</gene>
<sequence>MCFNCNEVGHLRRDCAQQKAVRAKDKPTEPAESKREPKIFTASLSKWRCGVTKADGLHEDLVGAQTTAHVQLLGMTRTALLDTCLQVSIVPLQMLVDALQNGYDFNADVDEIDLDRSKQVYDDSGNPMSFKGAVRLAIQVNKGTRHRIGLFVQAEDDDVIALGRNALKKLGLSLTPHAQP</sequence>
<dbReference type="WBParaSite" id="HPBE_0002048501-mRNA-1">
    <property type="protein sequence ID" value="HPBE_0002048501-mRNA-1"/>
    <property type="gene ID" value="HPBE_0002048501"/>
</dbReference>
<dbReference type="EMBL" id="UZAH01032188">
    <property type="protein sequence ID" value="VDP20214.1"/>
    <property type="molecule type" value="Genomic_DNA"/>
</dbReference>